<feature type="region of interest" description="Disordered" evidence="1">
    <location>
        <begin position="1"/>
        <end position="145"/>
    </location>
</feature>
<dbReference type="VEuPathDB" id="VectorBase:BGLB025161"/>
<evidence type="ECO:0000313" key="3">
    <source>
        <dbReference type="Proteomes" id="UP000076420"/>
    </source>
</evidence>
<dbReference type="EnsemblMetazoa" id="BGLB025161-RA">
    <property type="protein sequence ID" value="BGLB025161-PA"/>
    <property type="gene ID" value="BGLB025161"/>
</dbReference>
<accession>A0A2C9KZ74</accession>
<proteinExistence type="predicted"/>
<dbReference type="KEGG" id="bgt:106068626"/>
<evidence type="ECO:0000313" key="2">
    <source>
        <dbReference type="EnsemblMetazoa" id="BGLB025161-PA"/>
    </source>
</evidence>
<organism evidence="2 3">
    <name type="scientific">Biomphalaria glabrata</name>
    <name type="common">Bloodfluke planorb</name>
    <name type="synonym">Freshwater snail</name>
    <dbReference type="NCBI Taxonomy" id="6526"/>
    <lineage>
        <taxon>Eukaryota</taxon>
        <taxon>Metazoa</taxon>
        <taxon>Spiralia</taxon>
        <taxon>Lophotrochozoa</taxon>
        <taxon>Mollusca</taxon>
        <taxon>Gastropoda</taxon>
        <taxon>Heterobranchia</taxon>
        <taxon>Euthyneura</taxon>
        <taxon>Panpulmonata</taxon>
        <taxon>Hygrophila</taxon>
        <taxon>Lymnaeoidea</taxon>
        <taxon>Planorbidae</taxon>
        <taxon>Biomphalaria</taxon>
    </lineage>
</organism>
<gene>
    <name evidence="2" type="primary">106068626</name>
</gene>
<feature type="compositionally biased region" description="Polar residues" evidence="1">
    <location>
        <begin position="79"/>
        <end position="115"/>
    </location>
</feature>
<dbReference type="AlphaFoldDB" id="A0A2C9KZ74"/>
<dbReference type="Proteomes" id="UP000076420">
    <property type="component" value="Unassembled WGS sequence"/>
</dbReference>
<feature type="compositionally biased region" description="Polar residues" evidence="1">
    <location>
        <begin position="122"/>
        <end position="132"/>
    </location>
</feature>
<reference evidence="2" key="1">
    <citation type="submission" date="2020-05" db="UniProtKB">
        <authorList>
            <consortium name="EnsemblMetazoa"/>
        </authorList>
    </citation>
    <scope>IDENTIFICATION</scope>
    <source>
        <strain evidence="2">BB02</strain>
    </source>
</reference>
<feature type="compositionally biased region" description="Polar residues" evidence="1">
    <location>
        <begin position="63"/>
        <end position="72"/>
    </location>
</feature>
<protein>
    <submittedName>
        <fullName evidence="2">Uncharacterized protein</fullName>
    </submittedName>
</protein>
<evidence type="ECO:0000256" key="1">
    <source>
        <dbReference type="SAM" id="MobiDB-lite"/>
    </source>
</evidence>
<name>A0A2C9KZ74_BIOGL</name>
<feature type="compositionally biased region" description="Low complexity" evidence="1">
    <location>
        <begin position="31"/>
        <end position="52"/>
    </location>
</feature>
<feature type="compositionally biased region" description="Polar residues" evidence="1">
    <location>
        <begin position="21"/>
        <end position="30"/>
    </location>
</feature>
<sequence length="246" mass="26526">MVGDTMAQVTCSRPLRRSESLMVSSRPGLTSNSRPVRSSSSWSSFSGLSPRPLGTYSARPVSSRPTASGSSRQPKKQSENSTQAREGINISRSASNRESIQRLTNGGSPHAQSLPGQKRMSLDTTVFSSLPGNKSDDGFEPKSILKHPSRRFSASYGELAAKSALLPQSTSPAFHNLSSTTSPTTRTHHFLVSSAQFKSPDEEADALSEEVLLKKCQYRLGPSLSSLNDASSKKVTFDDDVFVISK</sequence>